<dbReference type="FunFam" id="3.40.640.10:FF:000025">
    <property type="entry name" value="Histidine decarboxylase"/>
    <property type="match status" value="1"/>
</dbReference>
<dbReference type="GO" id="GO:0006584">
    <property type="term" value="P:catecholamine metabolic process"/>
    <property type="evidence" value="ECO:0007669"/>
    <property type="project" value="TreeGrafter"/>
</dbReference>
<dbReference type="PANTHER" id="PTHR11999:SF60">
    <property type="entry name" value="3,4-DIHYDROXYPHENYLACETALDEHYDE SYNTHASE"/>
    <property type="match status" value="1"/>
</dbReference>
<feature type="modified residue" description="N6-(pyridoxal phosphate)lysine" evidence="5">
    <location>
        <position position="311"/>
    </location>
</feature>
<dbReference type="PRINTS" id="PR00800">
    <property type="entry name" value="YHDCRBOXLASE"/>
</dbReference>
<dbReference type="GO" id="GO:0005737">
    <property type="term" value="C:cytoplasm"/>
    <property type="evidence" value="ECO:0007669"/>
    <property type="project" value="TreeGrafter"/>
</dbReference>
<dbReference type="Pfam" id="PF00282">
    <property type="entry name" value="Pyridoxal_deC"/>
    <property type="match status" value="1"/>
</dbReference>
<comment type="caution">
    <text evidence="7">The sequence shown here is derived from an EMBL/GenBank/DDBJ whole genome shotgun (WGS) entry which is preliminary data.</text>
</comment>
<evidence type="ECO:0000256" key="3">
    <source>
        <dbReference type="ARBA" id="ARBA00022898"/>
    </source>
</evidence>
<dbReference type="CDD" id="cd06450">
    <property type="entry name" value="DOPA_deC_like"/>
    <property type="match status" value="1"/>
</dbReference>
<dbReference type="Gene3D" id="1.20.1340.10">
    <property type="entry name" value="dopa decarboxylase, N-terminal domain"/>
    <property type="match status" value="1"/>
</dbReference>
<sequence>MPMRDENANMDVKDFLDFGKASMDFIVNYMETLRDRPVLPNVEPGYLSQLIPEEAPKEAETWQEVFKDIERVIMPGITHWNSPNFYAYYPSSQSYASIIGELLCAGIGGVGFSWICSPAFTELEVITLNWLGKMLNLPSEFLNCGNGSGGGVIQGSASETTMICLIAAKDRKVRRIKSIHPDWDEHIIQSKLVAYSSDQANSSVEKAGLLTSVQMKLLPTDNCSLRGETLLRAIEKDLKDGLIPCYVCVTLGTTGTCAFDNLEEIGPICNQYEIWLHIDAAYAGAAFICPEYRHLMAGVQYADSFNVNCHKWLLLNFDCSAMWVKNSKYLIESLSVNRIYLAYDKEGLAPDYRHWQISLGRRFRSLKLWFVLRLYGIEGMQRHIRNSISLAQKFADYVESDERFELVTNSMALICFRLKGDNNWTKELLTRLTERKRIYVIIASLCEKYIIRFCISSRLCQEKDIEFAWKEISEQATEILQTKLHPIEKILAQSSVKSYDDIVFRIENSKHKSNNITQKIT</sequence>
<evidence type="ECO:0000256" key="2">
    <source>
        <dbReference type="ARBA" id="ARBA00009533"/>
    </source>
</evidence>
<accession>A0A834P4P2</accession>
<dbReference type="Proteomes" id="UP000600918">
    <property type="component" value="Unassembled WGS sequence"/>
</dbReference>
<dbReference type="InterPro" id="IPR015421">
    <property type="entry name" value="PyrdxlP-dep_Trfase_major"/>
</dbReference>
<dbReference type="EMBL" id="JACSDY010000005">
    <property type="protein sequence ID" value="KAF7427226.1"/>
    <property type="molecule type" value="Genomic_DNA"/>
</dbReference>
<evidence type="ECO:0000313" key="8">
    <source>
        <dbReference type="Proteomes" id="UP000600918"/>
    </source>
</evidence>
<dbReference type="Gene3D" id="3.90.1150.10">
    <property type="entry name" value="Aspartate Aminotransferase, domain 1"/>
    <property type="match status" value="1"/>
</dbReference>
<proteinExistence type="inferred from homology"/>
<evidence type="ECO:0000256" key="4">
    <source>
        <dbReference type="ARBA" id="ARBA00023239"/>
    </source>
</evidence>
<comment type="similarity">
    <text evidence="2 6">Belongs to the group II decarboxylase family.</text>
</comment>
<evidence type="ECO:0000256" key="1">
    <source>
        <dbReference type="ARBA" id="ARBA00001933"/>
    </source>
</evidence>
<dbReference type="FunFam" id="1.20.1340.10:FF:000001">
    <property type="entry name" value="Histidine decarboxylase"/>
    <property type="match status" value="1"/>
</dbReference>
<dbReference type="InterPro" id="IPR015422">
    <property type="entry name" value="PyrdxlP-dep_Trfase_small"/>
</dbReference>
<dbReference type="InterPro" id="IPR002129">
    <property type="entry name" value="PyrdxlP-dep_de-COase"/>
</dbReference>
<keyword evidence="3 5" id="KW-0663">Pyridoxal phosphate</keyword>
<dbReference type="AlphaFoldDB" id="A0A834P4P2"/>
<dbReference type="PANTHER" id="PTHR11999">
    <property type="entry name" value="GROUP II PYRIDOXAL-5-PHOSPHATE DECARBOXYLASE"/>
    <property type="match status" value="1"/>
</dbReference>
<keyword evidence="4 6" id="KW-0456">Lyase</keyword>
<dbReference type="GO" id="GO:0004058">
    <property type="term" value="F:aromatic-L-amino-acid decarboxylase activity"/>
    <property type="evidence" value="ECO:0007669"/>
    <property type="project" value="TreeGrafter"/>
</dbReference>
<dbReference type="GO" id="GO:0006520">
    <property type="term" value="P:amino acid metabolic process"/>
    <property type="evidence" value="ECO:0007669"/>
    <property type="project" value="InterPro"/>
</dbReference>
<evidence type="ECO:0000256" key="6">
    <source>
        <dbReference type="RuleBase" id="RU000382"/>
    </source>
</evidence>
<organism evidence="7 8">
    <name type="scientific">Vespula pensylvanica</name>
    <name type="common">Western yellow jacket</name>
    <name type="synonym">Wasp</name>
    <dbReference type="NCBI Taxonomy" id="30213"/>
    <lineage>
        <taxon>Eukaryota</taxon>
        <taxon>Metazoa</taxon>
        <taxon>Ecdysozoa</taxon>
        <taxon>Arthropoda</taxon>
        <taxon>Hexapoda</taxon>
        <taxon>Insecta</taxon>
        <taxon>Pterygota</taxon>
        <taxon>Neoptera</taxon>
        <taxon>Endopterygota</taxon>
        <taxon>Hymenoptera</taxon>
        <taxon>Apocrita</taxon>
        <taxon>Aculeata</taxon>
        <taxon>Vespoidea</taxon>
        <taxon>Vespidae</taxon>
        <taxon>Vespinae</taxon>
        <taxon>Vespula</taxon>
    </lineage>
</organism>
<dbReference type="GO" id="GO:0019752">
    <property type="term" value="P:carboxylic acid metabolic process"/>
    <property type="evidence" value="ECO:0007669"/>
    <property type="project" value="InterPro"/>
</dbReference>
<dbReference type="GO" id="GO:0030170">
    <property type="term" value="F:pyridoxal phosphate binding"/>
    <property type="evidence" value="ECO:0007669"/>
    <property type="project" value="InterPro"/>
</dbReference>
<comment type="cofactor">
    <cofactor evidence="1 5 6">
        <name>pyridoxal 5'-phosphate</name>
        <dbReference type="ChEBI" id="CHEBI:597326"/>
    </cofactor>
</comment>
<gene>
    <name evidence="7" type="ORF">H0235_006920</name>
</gene>
<evidence type="ECO:0000256" key="5">
    <source>
        <dbReference type="PIRSR" id="PIRSR602129-50"/>
    </source>
</evidence>
<dbReference type="InterPro" id="IPR010977">
    <property type="entry name" value="Aromatic_deC"/>
</dbReference>
<reference evidence="7" key="1">
    <citation type="journal article" date="2020" name="G3 (Bethesda)">
        <title>High-Quality Assemblies for Three Invasive Social Wasps from the &lt;i&gt;Vespula&lt;/i&gt; Genus.</title>
        <authorList>
            <person name="Harrop T.W.R."/>
            <person name="Guhlin J."/>
            <person name="McLaughlin G.M."/>
            <person name="Permina E."/>
            <person name="Stockwell P."/>
            <person name="Gilligan J."/>
            <person name="Le Lec M.F."/>
            <person name="Gruber M.A.M."/>
            <person name="Quinn O."/>
            <person name="Lovegrove M."/>
            <person name="Duncan E.J."/>
            <person name="Remnant E.J."/>
            <person name="Van Eeckhoven J."/>
            <person name="Graham B."/>
            <person name="Knapp R.A."/>
            <person name="Langford K.W."/>
            <person name="Kronenberg Z."/>
            <person name="Press M.O."/>
            <person name="Eacker S.M."/>
            <person name="Wilson-Rankin E.E."/>
            <person name="Purcell J."/>
            <person name="Lester P.J."/>
            <person name="Dearden P.K."/>
        </authorList>
    </citation>
    <scope>NUCLEOTIDE SEQUENCE</scope>
    <source>
        <strain evidence="7">Volc-1</strain>
    </source>
</reference>
<dbReference type="SUPFAM" id="SSF53383">
    <property type="entry name" value="PLP-dependent transferases"/>
    <property type="match status" value="1"/>
</dbReference>
<name>A0A834P4P2_VESPE</name>
<dbReference type="InterPro" id="IPR021115">
    <property type="entry name" value="Pyridoxal-P_BS"/>
</dbReference>
<keyword evidence="8" id="KW-1185">Reference proteome</keyword>
<protein>
    <recommendedName>
        <fullName evidence="9">Aromatic-L-amino-acid decarboxylase</fullName>
    </recommendedName>
</protein>
<dbReference type="Gene3D" id="3.40.640.10">
    <property type="entry name" value="Type I PLP-dependent aspartate aminotransferase-like (Major domain)"/>
    <property type="match status" value="1"/>
</dbReference>
<evidence type="ECO:0008006" key="9">
    <source>
        <dbReference type="Google" id="ProtNLM"/>
    </source>
</evidence>
<dbReference type="PROSITE" id="PS00392">
    <property type="entry name" value="DDC_GAD_HDC_YDC"/>
    <property type="match status" value="1"/>
</dbReference>
<evidence type="ECO:0000313" key="7">
    <source>
        <dbReference type="EMBL" id="KAF7427226.1"/>
    </source>
</evidence>
<dbReference type="InterPro" id="IPR015424">
    <property type="entry name" value="PyrdxlP-dep_Trfase"/>
</dbReference>